<evidence type="ECO:0000313" key="2">
    <source>
        <dbReference type="EMBL" id="RXI04607.1"/>
    </source>
</evidence>
<organism evidence="2 4">
    <name type="scientific">Malus domestica</name>
    <name type="common">Apple</name>
    <name type="synonym">Pyrus malus</name>
    <dbReference type="NCBI Taxonomy" id="3750"/>
    <lineage>
        <taxon>Eukaryota</taxon>
        <taxon>Viridiplantae</taxon>
        <taxon>Streptophyta</taxon>
        <taxon>Embryophyta</taxon>
        <taxon>Tracheophyta</taxon>
        <taxon>Spermatophyta</taxon>
        <taxon>Magnoliopsida</taxon>
        <taxon>eudicotyledons</taxon>
        <taxon>Gunneridae</taxon>
        <taxon>Pentapetalae</taxon>
        <taxon>rosids</taxon>
        <taxon>fabids</taxon>
        <taxon>Rosales</taxon>
        <taxon>Rosaceae</taxon>
        <taxon>Amygdaloideae</taxon>
        <taxon>Maleae</taxon>
        <taxon>Malus</taxon>
    </lineage>
</organism>
<comment type="caution">
    <text evidence="2">The sequence shown here is derived from an EMBL/GenBank/DDBJ whole genome shotgun (WGS) entry which is preliminary data.</text>
</comment>
<proteinExistence type="predicted"/>
<keyword evidence="1" id="KW-0732">Signal</keyword>
<protein>
    <submittedName>
        <fullName evidence="2">Uncharacterized protein</fullName>
    </submittedName>
</protein>
<sequence>MAATLSTFVILLLSLLLFLPRTCEGPDFHQRREIPPFTEGVNGALSPGFSSFPAPAVAPFSVKEQ</sequence>
<name>A0A498KB76_MALDO</name>
<dbReference type="EMBL" id="RDQH01000329">
    <property type="protein sequence ID" value="RXI04607.1"/>
    <property type="molecule type" value="Genomic_DNA"/>
</dbReference>
<gene>
    <name evidence="2" type="ORF">DVH24_038881</name>
    <name evidence="3" type="ORF">DVH24_038883</name>
</gene>
<evidence type="ECO:0000313" key="3">
    <source>
        <dbReference type="EMBL" id="RXI04609.1"/>
    </source>
</evidence>
<evidence type="ECO:0000256" key="1">
    <source>
        <dbReference type="SAM" id="SignalP"/>
    </source>
</evidence>
<dbReference type="EMBL" id="RDQH01000329">
    <property type="protein sequence ID" value="RXI04609.1"/>
    <property type="molecule type" value="Genomic_DNA"/>
</dbReference>
<evidence type="ECO:0000313" key="4">
    <source>
        <dbReference type="Proteomes" id="UP000290289"/>
    </source>
</evidence>
<reference evidence="2 4" key="1">
    <citation type="submission" date="2018-10" db="EMBL/GenBank/DDBJ databases">
        <title>A high-quality apple genome assembly.</title>
        <authorList>
            <person name="Hu J."/>
        </authorList>
    </citation>
    <scope>NUCLEOTIDE SEQUENCE [LARGE SCALE GENOMIC DNA]</scope>
    <source>
        <strain evidence="4">cv. HFTH1</strain>
        <tissue evidence="2">Young leaf</tissue>
    </source>
</reference>
<feature type="chain" id="PRO_5033439833" evidence="1">
    <location>
        <begin position="26"/>
        <end position="65"/>
    </location>
</feature>
<keyword evidence="4" id="KW-1185">Reference proteome</keyword>
<feature type="signal peptide" evidence="1">
    <location>
        <begin position="1"/>
        <end position="25"/>
    </location>
</feature>
<dbReference type="AlphaFoldDB" id="A0A498KB76"/>
<accession>A0A498KB76</accession>
<dbReference type="Proteomes" id="UP000290289">
    <property type="component" value="Chromosome 3"/>
</dbReference>